<organism evidence="1 2">
    <name type="scientific">Photorhabdus khanii NC19</name>
    <dbReference type="NCBI Taxonomy" id="1004151"/>
    <lineage>
        <taxon>Bacteria</taxon>
        <taxon>Pseudomonadati</taxon>
        <taxon>Pseudomonadota</taxon>
        <taxon>Gammaproteobacteria</taxon>
        <taxon>Enterobacterales</taxon>
        <taxon>Morganellaceae</taxon>
        <taxon>Photorhabdus</taxon>
    </lineage>
</organism>
<dbReference type="Proteomes" id="UP000018957">
    <property type="component" value="Unassembled WGS sequence"/>
</dbReference>
<dbReference type="EMBL" id="AYSJ01000009">
    <property type="protein sequence ID" value="ETS31842.1"/>
    <property type="molecule type" value="Genomic_DNA"/>
</dbReference>
<protein>
    <submittedName>
        <fullName evidence="1">Uncharacterized protein</fullName>
    </submittedName>
</protein>
<keyword evidence="2" id="KW-1185">Reference proteome</keyword>
<reference evidence="1 2" key="1">
    <citation type="submission" date="2013-11" db="EMBL/GenBank/DDBJ databases">
        <title>Elucidation of the Photorhabdus temperata genome and generation of transposon mutant library to identify motility mutants.</title>
        <authorList>
            <person name="Hurst S.G.IV."/>
            <person name="Micheals B."/>
            <person name="Abebe-Akele F."/>
            <person name="Rowedder H."/>
            <person name="Bullock H."/>
            <person name="Jackobeck R."/>
            <person name="Janicki E."/>
            <person name="Tisa L.S."/>
        </authorList>
    </citation>
    <scope>NUCLEOTIDE SEQUENCE [LARGE SCALE GENOMIC DNA]</scope>
    <source>
        <strain evidence="1 2">NC19</strain>
    </source>
</reference>
<gene>
    <name evidence="1" type="ORF">PTE_01940</name>
</gene>
<dbReference type="AlphaFoldDB" id="W3V7L9"/>
<comment type="caution">
    <text evidence="1">The sequence shown here is derived from an EMBL/GenBank/DDBJ whole genome shotgun (WGS) entry which is preliminary data.</text>
</comment>
<sequence length="72" mass="8268">MQAFYLLALDPSRKPLPITTVTDFARQEALLTRWSRYLTVSAEKQHQCGYWKGISKDVSTISVMTGCLKIFR</sequence>
<evidence type="ECO:0000313" key="2">
    <source>
        <dbReference type="Proteomes" id="UP000018957"/>
    </source>
</evidence>
<proteinExistence type="predicted"/>
<name>W3V7L9_9GAMM</name>
<accession>W3V7L9</accession>
<evidence type="ECO:0000313" key="1">
    <source>
        <dbReference type="EMBL" id="ETS31842.1"/>
    </source>
</evidence>